<dbReference type="SUPFAM" id="SSF56672">
    <property type="entry name" value="DNA/RNA polymerases"/>
    <property type="match status" value="1"/>
</dbReference>
<evidence type="ECO:0000256" key="1">
    <source>
        <dbReference type="SAM" id="Coils"/>
    </source>
</evidence>
<dbReference type="InterPro" id="IPR043502">
    <property type="entry name" value="DNA/RNA_pol_sf"/>
</dbReference>
<dbReference type="PROSITE" id="PS50878">
    <property type="entry name" value="RT_POL"/>
    <property type="match status" value="1"/>
</dbReference>
<feature type="coiled-coil region" evidence="1">
    <location>
        <begin position="102"/>
        <end position="129"/>
    </location>
</feature>
<dbReference type="Pfam" id="PF00078">
    <property type="entry name" value="RVT_1"/>
    <property type="match status" value="1"/>
</dbReference>
<feature type="domain" description="Reverse transcriptase" evidence="2">
    <location>
        <begin position="1"/>
        <end position="91"/>
    </location>
</feature>
<sequence length="213" mass="25238">MLDLWVAQWKRREARRHVRLVRFADDFLLLCEARDDAQKMLAALPERLAKFGLSLHEGKTRLVEFGRFAAANRQRRGEKRPETFDFLGFTHHCGVSRNGRFMVKRKTQRKRLIRKLKELRLEMKKRRHDTIRAQSRWLGAVLRGHYAYFGITGNAASIARFHLQLTRGWLWVLRRRGQRPRLPWDRFRATLARVPLPAPRIVHNWRSSANAVG</sequence>
<proteinExistence type="predicted"/>
<reference evidence="3 4" key="1">
    <citation type="submission" date="2022-03" db="EMBL/GenBank/DDBJ databases">
        <authorList>
            <person name="Brunel B."/>
        </authorList>
    </citation>
    <scope>NUCLEOTIDE SEQUENCE [LARGE SCALE GENOMIC DNA]</scope>
    <source>
        <strain evidence="3">STM5069sample</strain>
    </source>
</reference>
<protein>
    <recommendedName>
        <fullName evidence="2">Reverse transcriptase domain-containing protein</fullName>
    </recommendedName>
</protein>
<evidence type="ECO:0000313" key="3">
    <source>
        <dbReference type="EMBL" id="CAH2407629.1"/>
    </source>
</evidence>
<name>A0ABN8KFV7_9HYPH</name>
<organism evidence="3 4">
    <name type="scientific">Mesorhizobium escarrei</name>
    <dbReference type="NCBI Taxonomy" id="666018"/>
    <lineage>
        <taxon>Bacteria</taxon>
        <taxon>Pseudomonadati</taxon>
        <taxon>Pseudomonadota</taxon>
        <taxon>Alphaproteobacteria</taxon>
        <taxon>Hyphomicrobiales</taxon>
        <taxon>Phyllobacteriaceae</taxon>
        <taxon>Mesorhizobium</taxon>
    </lineage>
</organism>
<dbReference type="EMBL" id="CAKXZT010000158">
    <property type="protein sequence ID" value="CAH2407629.1"/>
    <property type="molecule type" value="Genomic_DNA"/>
</dbReference>
<keyword evidence="1" id="KW-0175">Coiled coil</keyword>
<evidence type="ECO:0000259" key="2">
    <source>
        <dbReference type="PROSITE" id="PS50878"/>
    </source>
</evidence>
<gene>
    <name evidence="3" type="ORF">MES5069_600001</name>
</gene>
<keyword evidence="4" id="KW-1185">Reference proteome</keyword>
<dbReference type="InterPro" id="IPR000477">
    <property type="entry name" value="RT_dom"/>
</dbReference>
<evidence type="ECO:0000313" key="4">
    <source>
        <dbReference type="Proteomes" id="UP001153050"/>
    </source>
</evidence>
<dbReference type="Proteomes" id="UP001153050">
    <property type="component" value="Unassembled WGS sequence"/>
</dbReference>
<comment type="caution">
    <text evidence="3">The sequence shown here is derived from an EMBL/GenBank/DDBJ whole genome shotgun (WGS) entry which is preliminary data.</text>
</comment>
<accession>A0ABN8KFV7</accession>